<reference evidence="1 3" key="1">
    <citation type="journal article" date="2012" name="Nature">
        <title>Algal genomes reveal evolutionary mosaicism and the fate of nucleomorphs.</title>
        <authorList>
            <consortium name="DOE Joint Genome Institute"/>
            <person name="Curtis B.A."/>
            <person name="Tanifuji G."/>
            <person name="Burki F."/>
            <person name="Gruber A."/>
            <person name="Irimia M."/>
            <person name="Maruyama S."/>
            <person name="Arias M.C."/>
            <person name="Ball S.G."/>
            <person name="Gile G.H."/>
            <person name="Hirakawa Y."/>
            <person name="Hopkins J.F."/>
            <person name="Kuo A."/>
            <person name="Rensing S.A."/>
            <person name="Schmutz J."/>
            <person name="Symeonidi A."/>
            <person name="Elias M."/>
            <person name="Eveleigh R.J."/>
            <person name="Herman E.K."/>
            <person name="Klute M.J."/>
            <person name="Nakayama T."/>
            <person name="Obornik M."/>
            <person name="Reyes-Prieto A."/>
            <person name="Armbrust E.V."/>
            <person name="Aves S.J."/>
            <person name="Beiko R.G."/>
            <person name="Coutinho P."/>
            <person name="Dacks J.B."/>
            <person name="Durnford D.G."/>
            <person name="Fast N.M."/>
            <person name="Green B.R."/>
            <person name="Grisdale C.J."/>
            <person name="Hempel F."/>
            <person name="Henrissat B."/>
            <person name="Hoppner M.P."/>
            <person name="Ishida K."/>
            <person name="Kim E."/>
            <person name="Koreny L."/>
            <person name="Kroth P.G."/>
            <person name="Liu Y."/>
            <person name="Malik S.B."/>
            <person name="Maier U.G."/>
            <person name="McRose D."/>
            <person name="Mock T."/>
            <person name="Neilson J.A."/>
            <person name="Onodera N.T."/>
            <person name="Poole A.M."/>
            <person name="Pritham E.J."/>
            <person name="Richards T.A."/>
            <person name="Rocap G."/>
            <person name="Roy S.W."/>
            <person name="Sarai C."/>
            <person name="Schaack S."/>
            <person name="Shirato S."/>
            <person name="Slamovits C.H."/>
            <person name="Spencer D.F."/>
            <person name="Suzuki S."/>
            <person name="Worden A.Z."/>
            <person name="Zauner S."/>
            <person name="Barry K."/>
            <person name="Bell C."/>
            <person name="Bharti A.K."/>
            <person name="Crow J.A."/>
            <person name="Grimwood J."/>
            <person name="Kramer R."/>
            <person name="Lindquist E."/>
            <person name="Lucas S."/>
            <person name="Salamov A."/>
            <person name="McFadden G.I."/>
            <person name="Lane C.E."/>
            <person name="Keeling P.J."/>
            <person name="Gray M.W."/>
            <person name="Grigoriev I.V."/>
            <person name="Archibald J.M."/>
        </authorList>
    </citation>
    <scope>NUCLEOTIDE SEQUENCE</scope>
    <source>
        <strain evidence="1 3">CCMP2712</strain>
    </source>
</reference>
<evidence type="ECO:0000313" key="3">
    <source>
        <dbReference type="Proteomes" id="UP000011087"/>
    </source>
</evidence>
<organism evidence="1">
    <name type="scientific">Guillardia theta (strain CCMP2712)</name>
    <name type="common">Cryptophyte</name>
    <dbReference type="NCBI Taxonomy" id="905079"/>
    <lineage>
        <taxon>Eukaryota</taxon>
        <taxon>Cryptophyceae</taxon>
        <taxon>Pyrenomonadales</taxon>
        <taxon>Geminigeraceae</taxon>
        <taxon>Guillardia</taxon>
    </lineage>
</organism>
<dbReference type="KEGG" id="gtt:GUITHDRAFT_156248"/>
<proteinExistence type="predicted"/>
<gene>
    <name evidence="1" type="ORF">GUITHDRAFT_156248</name>
</gene>
<name>L1IA91_GUITC</name>
<keyword evidence="3" id="KW-1185">Reference proteome</keyword>
<dbReference type="EMBL" id="JH993173">
    <property type="protein sequence ID" value="EKX32760.1"/>
    <property type="molecule type" value="Genomic_DNA"/>
</dbReference>
<dbReference type="GeneID" id="17289478"/>
<dbReference type="PaxDb" id="55529-EKX32760"/>
<protein>
    <submittedName>
        <fullName evidence="1 2">Uncharacterized protein</fullName>
    </submittedName>
</protein>
<dbReference type="AlphaFoldDB" id="L1IA91"/>
<reference evidence="2" key="3">
    <citation type="submission" date="2016-03" db="UniProtKB">
        <authorList>
            <consortium name="EnsemblProtists"/>
        </authorList>
    </citation>
    <scope>IDENTIFICATION</scope>
</reference>
<evidence type="ECO:0000313" key="1">
    <source>
        <dbReference type="EMBL" id="EKX32760.1"/>
    </source>
</evidence>
<dbReference type="RefSeq" id="XP_005819740.1">
    <property type="nucleotide sequence ID" value="XM_005819683.1"/>
</dbReference>
<evidence type="ECO:0000313" key="2">
    <source>
        <dbReference type="EnsemblProtists" id="EKX32760"/>
    </source>
</evidence>
<sequence>MAALVMTRSSIFASGDAEGKNSRGWTELEQEVRRGRVRGSARHHVALRADSSLSDFFKAAMNGDFQRKRNVDLATDGLLGPRQLAARRHAREQSLAERSTAMPVHVHAPHHVMMSQKHMAHSRDHIDAAGATRREQLRQIQKRISIKYPSEDKFVATYRGSLPRGDVPVDAVSFGPYVPL</sequence>
<accession>L1IA91</accession>
<dbReference type="Proteomes" id="UP000011087">
    <property type="component" value="Unassembled WGS sequence"/>
</dbReference>
<dbReference type="EnsemblProtists" id="EKX32760">
    <property type="protein sequence ID" value="EKX32760"/>
    <property type="gene ID" value="GUITHDRAFT_156248"/>
</dbReference>
<reference evidence="3" key="2">
    <citation type="submission" date="2012-11" db="EMBL/GenBank/DDBJ databases">
        <authorList>
            <person name="Kuo A."/>
            <person name="Curtis B.A."/>
            <person name="Tanifuji G."/>
            <person name="Burki F."/>
            <person name="Gruber A."/>
            <person name="Irimia M."/>
            <person name="Maruyama S."/>
            <person name="Arias M.C."/>
            <person name="Ball S.G."/>
            <person name="Gile G.H."/>
            <person name="Hirakawa Y."/>
            <person name="Hopkins J.F."/>
            <person name="Rensing S.A."/>
            <person name="Schmutz J."/>
            <person name="Symeonidi A."/>
            <person name="Elias M."/>
            <person name="Eveleigh R.J."/>
            <person name="Herman E.K."/>
            <person name="Klute M.J."/>
            <person name="Nakayama T."/>
            <person name="Obornik M."/>
            <person name="Reyes-Prieto A."/>
            <person name="Armbrust E.V."/>
            <person name="Aves S.J."/>
            <person name="Beiko R.G."/>
            <person name="Coutinho P."/>
            <person name="Dacks J.B."/>
            <person name="Durnford D.G."/>
            <person name="Fast N.M."/>
            <person name="Green B.R."/>
            <person name="Grisdale C."/>
            <person name="Hempe F."/>
            <person name="Henrissat B."/>
            <person name="Hoppner M.P."/>
            <person name="Ishida K.-I."/>
            <person name="Kim E."/>
            <person name="Koreny L."/>
            <person name="Kroth P.G."/>
            <person name="Liu Y."/>
            <person name="Malik S.-B."/>
            <person name="Maier U.G."/>
            <person name="McRose D."/>
            <person name="Mock T."/>
            <person name="Neilson J.A."/>
            <person name="Onodera N.T."/>
            <person name="Poole A.M."/>
            <person name="Pritham E.J."/>
            <person name="Richards T.A."/>
            <person name="Rocap G."/>
            <person name="Roy S.W."/>
            <person name="Sarai C."/>
            <person name="Schaack S."/>
            <person name="Shirato S."/>
            <person name="Slamovits C.H."/>
            <person name="Spencer D.F."/>
            <person name="Suzuki S."/>
            <person name="Worden A.Z."/>
            <person name="Zauner S."/>
            <person name="Barry K."/>
            <person name="Bell C."/>
            <person name="Bharti A.K."/>
            <person name="Crow J.A."/>
            <person name="Grimwood J."/>
            <person name="Kramer R."/>
            <person name="Lindquist E."/>
            <person name="Lucas S."/>
            <person name="Salamov A."/>
            <person name="McFadden G.I."/>
            <person name="Lane C.E."/>
            <person name="Keeling P.J."/>
            <person name="Gray M.W."/>
            <person name="Grigoriev I.V."/>
            <person name="Archibald J.M."/>
        </authorList>
    </citation>
    <scope>NUCLEOTIDE SEQUENCE</scope>
    <source>
        <strain evidence="3">CCMP2712</strain>
    </source>
</reference>
<dbReference type="HOGENOM" id="CLU_1499037_0_0_1"/>